<organism evidence="3">
    <name type="scientific">Proteinivorax hydrogeniformans</name>
    <dbReference type="NCBI Taxonomy" id="1826727"/>
    <lineage>
        <taxon>Bacteria</taxon>
        <taxon>Bacillati</taxon>
        <taxon>Bacillota</taxon>
        <taxon>Clostridia</taxon>
        <taxon>Eubacteriales</taxon>
        <taxon>Proteinivoracaceae</taxon>
        <taxon>Proteinivorax</taxon>
    </lineage>
</organism>
<proteinExistence type="predicted"/>
<dbReference type="InterPro" id="IPR001296">
    <property type="entry name" value="Glyco_trans_1"/>
</dbReference>
<dbReference type="InterPro" id="IPR028098">
    <property type="entry name" value="Glyco_trans_4-like_N"/>
</dbReference>
<evidence type="ECO:0000259" key="1">
    <source>
        <dbReference type="Pfam" id="PF00534"/>
    </source>
</evidence>
<dbReference type="EMBL" id="CP159485">
    <property type="protein sequence ID" value="XCI29879.1"/>
    <property type="molecule type" value="Genomic_DNA"/>
</dbReference>
<dbReference type="Pfam" id="PF13477">
    <property type="entry name" value="Glyco_trans_4_2"/>
    <property type="match status" value="1"/>
</dbReference>
<feature type="domain" description="Glycosyl transferase family 1" evidence="1">
    <location>
        <begin position="193"/>
        <end position="357"/>
    </location>
</feature>
<dbReference type="AlphaFoldDB" id="A0AAU8HX02"/>
<reference evidence="3" key="2">
    <citation type="submission" date="2024-06" db="EMBL/GenBank/DDBJ databases">
        <authorList>
            <person name="Petrova K.O."/>
            <person name="Toshchakov S.V."/>
            <person name="Boltjanskaja Y.V."/>
            <person name="Kevbrin V.V."/>
        </authorList>
    </citation>
    <scope>NUCLEOTIDE SEQUENCE</scope>
    <source>
        <strain evidence="3">Z-710</strain>
    </source>
</reference>
<accession>A0AAU8HX02</accession>
<sequence length="386" mass="44222">MKVLHIANTDFFIKKLMLNKLRGVADKGYEVHAMAPFTSYRQDIEQAGIKTHDFKFHREIRPISDVAAAIRLAKYLKKHNFTIVHTHTSKPGVIGRIAARIAKVPIVVHTSHGLPFYQGQNKIKFHIYKCLEKTAGYFTDIIFSQNKEDLNQIAKYKLVAPHKAVFEGNGVNIKQLEDKLSKQNPCFIKRKYSVENQTILGFYARLEPVKGHLFFLEAFRNFTDQFPNNDVILLLAGGNFGYCTDYEKEVDQKIKELGLDNHIKKVGYIEEITELLSITDILVLPSQKEGLPRIVMESMTASIPAIGTDVLGTREIIKDKHNGRLVPYKDVEAMTEALSELINNPAKRKEYGQNAREVILKEFDERLVVERIHQQYTKLIDNQKNN</sequence>
<evidence type="ECO:0000259" key="2">
    <source>
        <dbReference type="Pfam" id="PF13477"/>
    </source>
</evidence>
<dbReference type="SUPFAM" id="SSF53756">
    <property type="entry name" value="UDP-Glycosyltransferase/glycogen phosphorylase"/>
    <property type="match status" value="1"/>
</dbReference>
<evidence type="ECO:0000313" key="3">
    <source>
        <dbReference type="EMBL" id="XCI29879.1"/>
    </source>
</evidence>
<dbReference type="Pfam" id="PF00534">
    <property type="entry name" value="Glycos_transf_1"/>
    <property type="match status" value="1"/>
</dbReference>
<feature type="domain" description="Glycosyltransferase subfamily 4-like N-terminal" evidence="2">
    <location>
        <begin position="2"/>
        <end position="146"/>
    </location>
</feature>
<dbReference type="GO" id="GO:0016757">
    <property type="term" value="F:glycosyltransferase activity"/>
    <property type="evidence" value="ECO:0007669"/>
    <property type="project" value="InterPro"/>
</dbReference>
<gene>
    <name evidence="3" type="ORF">PRVXH_001229</name>
</gene>
<name>A0AAU8HX02_9FIRM</name>
<dbReference type="CDD" id="cd03808">
    <property type="entry name" value="GT4_CapM-like"/>
    <property type="match status" value="1"/>
</dbReference>
<dbReference type="PANTHER" id="PTHR12526">
    <property type="entry name" value="GLYCOSYLTRANSFERASE"/>
    <property type="match status" value="1"/>
</dbReference>
<dbReference type="Gene3D" id="3.40.50.2000">
    <property type="entry name" value="Glycogen Phosphorylase B"/>
    <property type="match status" value="2"/>
</dbReference>
<dbReference type="RefSeq" id="WP_353894426.1">
    <property type="nucleotide sequence ID" value="NZ_CP159485.1"/>
</dbReference>
<protein>
    <submittedName>
        <fullName evidence="3">Glycosyltransferase family 4 protein</fullName>
    </submittedName>
</protein>
<reference evidence="3" key="1">
    <citation type="journal article" date="2018" name="Antonie Van Leeuwenhoek">
        <title>Proteinivorax hydrogeniformans sp. nov., an anaerobic, haloalkaliphilic bacterium fermenting proteinaceous compounds with high hydrogen production.</title>
        <authorList>
            <person name="Boltyanskaya Y."/>
            <person name="Detkova E."/>
            <person name="Pimenov N."/>
            <person name="Kevbrin V."/>
        </authorList>
    </citation>
    <scope>NUCLEOTIDE SEQUENCE</scope>
    <source>
        <strain evidence="3">Z-710</strain>
    </source>
</reference>